<sequence length="91" mass="10149">ETLGFDKASRTIEWLLSKSKKAIKELNTQRSSNTRFYNSTSTTSELVVSHEIGNLEGTTVSKVDSFDSCVSNNGKKMKRSQKFASKILAKE</sequence>
<feature type="non-terminal residue" evidence="2">
    <location>
        <position position="1"/>
    </location>
</feature>
<dbReference type="Pfam" id="PF03634">
    <property type="entry name" value="TCP"/>
    <property type="match status" value="1"/>
</dbReference>
<accession>D6PVM1</accession>
<dbReference type="InterPro" id="IPR017887">
    <property type="entry name" value="TF_TCP_subgr"/>
</dbReference>
<dbReference type="AlphaFoldDB" id="D6PVM1"/>
<protein>
    <submittedName>
        <fullName evidence="2">CYCLOIDEA-like protein</fullName>
    </submittedName>
</protein>
<feature type="non-terminal residue" evidence="2">
    <location>
        <position position="91"/>
    </location>
</feature>
<gene>
    <name evidence="2" type="primary">CYC2-3</name>
</gene>
<name>D6PVM1_9ROSI</name>
<proteinExistence type="predicted"/>
<reference evidence="2" key="1">
    <citation type="journal article" date="2010" name="Proc. Natl. Acad. Sci. U.S.A.">
        <title>Floral symmetry genes and the origin and maintenance of zygomorphy in a plant-pollinator mutualism.</title>
        <authorList>
            <person name="Zhang W."/>
            <person name="Kramer E.M."/>
            <person name="Davis C.C."/>
        </authorList>
    </citation>
    <scope>NUCLEOTIDE SEQUENCE</scope>
</reference>
<feature type="domain" description="TCP" evidence="1">
    <location>
        <begin position="1"/>
        <end position="26"/>
    </location>
</feature>
<dbReference type="PROSITE" id="PS51369">
    <property type="entry name" value="TCP"/>
    <property type="match status" value="1"/>
</dbReference>
<dbReference type="EMBL" id="GU982257">
    <property type="protein sequence ID" value="ADG62454.1"/>
    <property type="molecule type" value="Genomic_DNA"/>
</dbReference>
<evidence type="ECO:0000313" key="2">
    <source>
        <dbReference type="EMBL" id="ADG62454.1"/>
    </source>
</evidence>
<organism evidence="2">
    <name type="scientific">Bergia texana</name>
    <dbReference type="NCBI Taxonomy" id="256092"/>
    <lineage>
        <taxon>Eukaryota</taxon>
        <taxon>Viridiplantae</taxon>
        <taxon>Streptophyta</taxon>
        <taxon>Embryophyta</taxon>
        <taxon>Tracheophyta</taxon>
        <taxon>Spermatophyta</taxon>
        <taxon>Magnoliopsida</taxon>
        <taxon>eudicotyledons</taxon>
        <taxon>Gunneridae</taxon>
        <taxon>Pentapetalae</taxon>
        <taxon>rosids</taxon>
        <taxon>fabids</taxon>
        <taxon>Malpighiales</taxon>
        <taxon>Elatinaceae</taxon>
        <taxon>Bergia</taxon>
    </lineage>
</organism>
<evidence type="ECO:0000259" key="1">
    <source>
        <dbReference type="PROSITE" id="PS51369"/>
    </source>
</evidence>